<sequence length="608" mass="67726">MLELHPKNTIPTVKHGGGNIMLWGCFSAKGPGRLIRVKERMNGAMYPSIPIITHSLHNTQPLCQQVCSMEQLNSSVVTPNISSFPGYPPPATWASRNLAPVVVLSLCFLLGVPGNIAVIILKPSRQHLCSLSQTLMLNLAVSDLLCLLTLPLWIYTLLHSWTLGLVSCKLLAYLVYCSLYGSMLTVMALGIQRYLQVVYSHKLFDQAGRRRLLVLLWLVAMILSIPSLVVRQLTSEQHQTNCQAHYSSQAQQVAVLLIEYLLGFLSVSVVAFAYIRLHRKVNQAAFFNNPQTTRLVTIPIITHSLHNTQPLCQQVCSMEQLNSSVVTPNISSSPGHPPPATWASRNLAPVVVLSLCFLLGVPGNIAVIILKPKHLCSLSQTLMLNLAVSDLLCLLTLPLWIYTLLHSWTLGLVSCKLLAYLVYCSLYGSMLTVMALGIQRYLQVVYSHKLFDQAGRRRLLVLLWLVAMILSIPSLVVRQLTSEQHRTNCQPRYSSQAQQVAVLLIESLLGFLSVSVVAFAYIRLHRKVNQAAFFNNPQTTRLVTSIIVTFFVLWMPYLIINVISLVATWLKNEGLLKFCKKSWNTTGALMFVNSSLNPLLYAFASKNT</sequence>
<gene>
    <name evidence="1" type="ORF">L3Q82_011185</name>
</gene>
<organism evidence="1 2">
    <name type="scientific">Scortum barcoo</name>
    <name type="common">barcoo grunter</name>
    <dbReference type="NCBI Taxonomy" id="214431"/>
    <lineage>
        <taxon>Eukaryota</taxon>
        <taxon>Metazoa</taxon>
        <taxon>Chordata</taxon>
        <taxon>Craniata</taxon>
        <taxon>Vertebrata</taxon>
        <taxon>Euteleostomi</taxon>
        <taxon>Actinopterygii</taxon>
        <taxon>Neopterygii</taxon>
        <taxon>Teleostei</taxon>
        <taxon>Neoteleostei</taxon>
        <taxon>Acanthomorphata</taxon>
        <taxon>Eupercaria</taxon>
        <taxon>Centrarchiformes</taxon>
        <taxon>Terapontoidei</taxon>
        <taxon>Terapontidae</taxon>
        <taxon>Scortum</taxon>
    </lineage>
</organism>
<evidence type="ECO:0000313" key="1">
    <source>
        <dbReference type="EMBL" id="KAI3364385.1"/>
    </source>
</evidence>
<name>A0ACB8W8P3_9TELE</name>
<dbReference type="EMBL" id="CM041543">
    <property type="protein sequence ID" value="KAI3364385.1"/>
    <property type="molecule type" value="Genomic_DNA"/>
</dbReference>
<evidence type="ECO:0000313" key="2">
    <source>
        <dbReference type="Proteomes" id="UP000831701"/>
    </source>
</evidence>
<comment type="caution">
    <text evidence="1">The sequence shown here is derived from an EMBL/GenBank/DDBJ whole genome shotgun (WGS) entry which is preliminary data.</text>
</comment>
<reference evidence="1" key="1">
    <citation type="submission" date="2022-04" db="EMBL/GenBank/DDBJ databases">
        <title>Jade perch genome.</title>
        <authorList>
            <person name="Chao B."/>
        </authorList>
    </citation>
    <scope>NUCLEOTIDE SEQUENCE</scope>
    <source>
        <strain evidence="1">CB-2022</strain>
    </source>
</reference>
<accession>A0ACB8W8P3</accession>
<keyword evidence="2" id="KW-1185">Reference proteome</keyword>
<dbReference type="Proteomes" id="UP000831701">
    <property type="component" value="Chromosome 13"/>
</dbReference>
<proteinExistence type="predicted"/>
<protein>
    <submittedName>
        <fullName evidence="1">Uncharacterized protein</fullName>
    </submittedName>
</protein>
<feature type="non-terminal residue" evidence="1">
    <location>
        <position position="608"/>
    </location>
</feature>